<dbReference type="NCBIfam" id="TIGR03291">
    <property type="entry name" value="methan_mark_17"/>
    <property type="match status" value="1"/>
</dbReference>
<dbReference type="InterPro" id="IPR016762">
    <property type="entry name" value="Methan_mark_17"/>
</dbReference>
<sequence length="183" mass="21273">MYVECYDEVGAQVYDTLLRHALQDLKLARAISAVKLFIDPRDALFIGVVKLEKASQPIYLTDMASYVIEDNVLKIKIENENYLPDLLRVLWSKEGRVNVSQPDRYKIEIKNPTVDAENLMIIDPSHELKRKVYDALFRVMPEGFRMTRNASEGNLICLMSSDEIIDEKWNKKFEEVIEEVKNM</sequence>
<dbReference type="OMA" id="IYTKVIQ"/>
<dbReference type="PIRSF" id="PIRSF019464">
    <property type="entry name" value="UCP019464"/>
    <property type="match status" value="1"/>
</dbReference>
<dbReference type="AlphaFoldDB" id="A0A328PY99"/>
<dbReference type="Proteomes" id="UP000248557">
    <property type="component" value="Unassembled WGS sequence"/>
</dbReference>
<comment type="caution">
    <text evidence="1">The sequence shown here is derived from an EMBL/GenBank/DDBJ whole genome shotgun (WGS) entry which is preliminary data.</text>
</comment>
<protein>
    <submittedName>
        <fullName evidence="1">Methanogenesis marker 17 protein</fullName>
    </submittedName>
</protein>
<proteinExistence type="predicted"/>
<dbReference type="EMBL" id="NGJK01000063">
    <property type="protein sequence ID" value="RAP02902.1"/>
    <property type="molecule type" value="Genomic_DNA"/>
</dbReference>
<name>A0A328PY99_9EURY</name>
<dbReference type="RefSeq" id="WP_011406608.1">
    <property type="nucleotide sequence ID" value="NZ_CATZNA010000062.1"/>
</dbReference>
<reference evidence="1 2" key="1">
    <citation type="submission" date="2017-05" db="EMBL/GenBank/DDBJ databases">
        <title>Host range expansion of the Methanosphaera genus to humans and monogastric animals involves recent and extensive reduction in genome content.</title>
        <authorList>
            <person name="Hoedt E.C."/>
            <person name="Volmer J.G."/>
            <person name="Parks D.H."/>
            <person name="Rosewarne C.P."/>
            <person name="Denman S.E."/>
            <person name="Mcsweeney C.S."/>
            <person name="O Cuiv P."/>
            <person name="Hugenholtz P."/>
            <person name="Tyson G.W."/>
            <person name="Morrison M."/>
        </authorList>
    </citation>
    <scope>NUCLEOTIDE SEQUENCE [LARGE SCALE GENOMIC DNA]</scope>
    <source>
        <strain evidence="1 2">PA5</strain>
    </source>
</reference>
<dbReference type="GeneID" id="3854977"/>
<evidence type="ECO:0000313" key="1">
    <source>
        <dbReference type="EMBL" id="RAP02902.1"/>
    </source>
</evidence>
<dbReference type="Pfam" id="PF09886">
    <property type="entry name" value="DUF2113"/>
    <property type="match status" value="1"/>
</dbReference>
<evidence type="ECO:0000313" key="2">
    <source>
        <dbReference type="Proteomes" id="UP000248557"/>
    </source>
</evidence>
<organism evidence="1 2">
    <name type="scientific">Methanosphaera stadtmanae</name>
    <dbReference type="NCBI Taxonomy" id="2317"/>
    <lineage>
        <taxon>Archaea</taxon>
        <taxon>Methanobacteriati</taxon>
        <taxon>Methanobacteriota</taxon>
        <taxon>Methanomada group</taxon>
        <taxon>Methanobacteria</taxon>
        <taxon>Methanobacteriales</taxon>
        <taxon>Methanobacteriaceae</taxon>
        <taxon>Methanosphaera</taxon>
    </lineage>
</organism>
<gene>
    <name evidence="1" type="ORF">CA615_05060</name>
</gene>
<accession>A0A328PY99</accession>